<dbReference type="AlphaFoldDB" id="A0A139HNE7"/>
<gene>
    <name evidence="3" type="ORF">AC578_9243</name>
</gene>
<accession>A0A139HNE7</accession>
<comment type="caution">
    <text evidence="3">The sequence shown here is derived from an EMBL/GenBank/DDBJ whole genome shotgun (WGS) entry which is preliminary data.</text>
</comment>
<name>A0A139HNE7_9PEZI</name>
<feature type="compositionally biased region" description="Basic and acidic residues" evidence="1">
    <location>
        <begin position="234"/>
        <end position="244"/>
    </location>
</feature>
<dbReference type="EMBL" id="LFZN01000025">
    <property type="protein sequence ID" value="KXT03978.1"/>
    <property type="molecule type" value="Genomic_DNA"/>
</dbReference>
<keyword evidence="2" id="KW-0732">Signal</keyword>
<protein>
    <submittedName>
        <fullName evidence="3">Uncharacterized protein</fullName>
    </submittedName>
</protein>
<feature type="region of interest" description="Disordered" evidence="1">
    <location>
        <begin position="213"/>
        <end position="246"/>
    </location>
</feature>
<proteinExistence type="predicted"/>
<evidence type="ECO:0000313" key="3">
    <source>
        <dbReference type="EMBL" id="KXT03978.1"/>
    </source>
</evidence>
<keyword evidence="4" id="KW-1185">Reference proteome</keyword>
<evidence type="ECO:0000256" key="2">
    <source>
        <dbReference type="SAM" id="SignalP"/>
    </source>
</evidence>
<feature type="compositionally biased region" description="Basic and acidic residues" evidence="1">
    <location>
        <begin position="163"/>
        <end position="182"/>
    </location>
</feature>
<reference evidence="3 4" key="1">
    <citation type="submission" date="2015-07" db="EMBL/GenBank/DDBJ databases">
        <title>Comparative genomics of the Sigatoka disease complex on banana suggests a link between parallel evolutionary changes in Pseudocercospora fijiensis and Pseudocercospora eumusae and increased virulence on the banana host.</title>
        <authorList>
            <person name="Chang T.-C."/>
            <person name="Salvucci A."/>
            <person name="Crous P.W."/>
            <person name="Stergiopoulos I."/>
        </authorList>
    </citation>
    <scope>NUCLEOTIDE SEQUENCE [LARGE SCALE GENOMIC DNA]</scope>
    <source>
        <strain evidence="3 4">CBS 114824</strain>
    </source>
</reference>
<feature type="region of interest" description="Disordered" evidence="1">
    <location>
        <begin position="158"/>
        <end position="182"/>
    </location>
</feature>
<evidence type="ECO:0000256" key="1">
    <source>
        <dbReference type="SAM" id="MobiDB-lite"/>
    </source>
</evidence>
<evidence type="ECO:0000313" key="4">
    <source>
        <dbReference type="Proteomes" id="UP000070133"/>
    </source>
</evidence>
<dbReference type="Proteomes" id="UP000070133">
    <property type="component" value="Unassembled WGS sequence"/>
</dbReference>
<feature type="signal peptide" evidence="2">
    <location>
        <begin position="1"/>
        <end position="21"/>
    </location>
</feature>
<organism evidence="3 4">
    <name type="scientific">Pseudocercospora eumusae</name>
    <dbReference type="NCBI Taxonomy" id="321146"/>
    <lineage>
        <taxon>Eukaryota</taxon>
        <taxon>Fungi</taxon>
        <taxon>Dikarya</taxon>
        <taxon>Ascomycota</taxon>
        <taxon>Pezizomycotina</taxon>
        <taxon>Dothideomycetes</taxon>
        <taxon>Dothideomycetidae</taxon>
        <taxon>Mycosphaerellales</taxon>
        <taxon>Mycosphaerellaceae</taxon>
        <taxon>Pseudocercospora</taxon>
    </lineage>
</organism>
<feature type="chain" id="PRO_5007806908" evidence="2">
    <location>
        <begin position="22"/>
        <end position="305"/>
    </location>
</feature>
<sequence length="305" mass="34030">MHITNALVAAAILTRMATVAPYLSTRTGRSGYNQVPDDSKSVEVIHGKGPILPADIRKRTPSRRTDGRSSVYDAVKRAVPPRGSIHLPRGRSGYNRVAAENDTVLEKRTLPIWEKFEDYDYVDSEKRALGHDRNVVEDNDEVDIGLKERAVPGIAYEAAPPPKKREAEASRNRPKHALSDKRTPVLMARDPGWSTRAIERGAEAAMPKHQCAITADEATPVVENGAYSPPSPGRRGEDKREPKANLEPPVWQAWHLGLPNRLLDMSNLQNGLAEALYGSDTRLRKRKWRNWGKKREMKKSGESTP</sequence>